<dbReference type="SMART" id="SM00132">
    <property type="entry name" value="LIM"/>
    <property type="match status" value="2"/>
</dbReference>
<name>A0ABR4MGV2_9PEZI</name>
<dbReference type="GeneID" id="98119256"/>
<sequence length="973" mass="103339">MADFRESAFMPKVKCSQCGSQVEISMMGEHKCGSSVAAVPPQPNNDTTILLFQVSPSISEESFQEVQKDLKPSGLGRGPPPNLDTRAANQPFLSRGQLTPNSNSGGSRSLSPHTPEGRNNSNAGFHEPGIAPEDPVPSPRRPGGYGGFGASDNDSPFQQPLPSPSKPVGLLERMNTIAPGPFEIRGRQDSATLGEAHDMPAISASNRSASNASATMAAGPSANKPSAPVQPRKNGYGGFGPPSPSPSRPTFPSDEEFAPRPLGDGGRAGTFPRAAESSATSPGGKSPVNGHMRTPSMPGQTGRMLRDTSRPPPPQTSLVRPRTSGREAPGIDLAQEFGSSNPYHSANDSLSSGVSSAYTGSPSKSSSQSSVDPHNDPEKDLDGLMNDVQQSFNGMGMGYSTSPENHHTLSHSQSHAPVQQKGLMPSSQIPPNGSLHSSKHSPSEHNRLHSPQNSAGSTLQQPQGPSRRPSRDDSFSQSPQPSRPYPPRQGSLGQGPLDVFGSPRARSRQPSRDEYLGVQPQSQQPRPQTRSPMRTRDESSTPSPPRASPGGSTASPRSTASSSRGNCKSCTLPITGKSISSADGRLTGRYHKACFTCTTCTMPFTSGEFYVYSDRPYCERHYHKLNGSLCGRCGRGIEGQYLEDERAIKYHVNCFRCADCSRPLTDGYFEVEGRTYCERDALRRTSQRDDGHNSNDRNMGPIGPNGPQKDYRPGPRGPGQGQGWGPGYRGGPPPNGMKGSGPRGPVHTPKRTGSPALSQQLPQTPVKQIRRPYSPSTSVSSYQSIEPPSTVASRQLQPWSQQRSRSQSPSPLGQYRDLDTSEPFPSPPPTSGPASVAAARSLSPSPSPSQPPLPSPPATLPIPMKDPQAGSSLRHRRMRSRLKPPSSLSNLSLFSISPKQVTAHPLSPLVLLTSHMLTSPLISPSTHSPPSSAAAGRSRSPSPHPSPNLGYGVPASARRPSHVNSPSPSPGRP</sequence>
<evidence type="ECO:0000256" key="2">
    <source>
        <dbReference type="ARBA" id="ARBA00022737"/>
    </source>
</evidence>
<dbReference type="Gene3D" id="2.10.110.10">
    <property type="entry name" value="Cysteine Rich Protein"/>
    <property type="match status" value="2"/>
</dbReference>
<proteinExistence type="predicted"/>
<dbReference type="Pfam" id="PF00412">
    <property type="entry name" value="LIM"/>
    <property type="match status" value="2"/>
</dbReference>
<dbReference type="PROSITE" id="PS50023">
    <property type="entry name" value="LIM_DOMAIN_2"/>
    <property type="match status" value="2"/>
</dbReference>
<feature type="compositionally biased region" description="Low complexity" evidence="6">
    <location>
        <begin position="361"/>
        <end position="370"/>
    </location>
</feature>
<dbReference type="RefSeq" id="XP_070858703.1">
    <property type="nucleotide sequence ID" value="XM_071003135.1"/>
</dbReference>
<evidence type="ECO:0000313" key="9">
    <source>
        <dbReference type="Proteomes" id="UP001610728"/>
    </source>
</evidence>
<feature type="region of interest" description="Disordered" evidence="6">
    <location>
        <begin position="922"/>
        <end position="973"/>
    </location>
</feature>
<dbReference type="EMBL" id="JABSNW010000005">
    <property type="protein sequence ID" value="KAL2887523.1"/>
    <property type="molecule type" value="Genomic_DNA"/>
</dbReference>
<evidence type="ECO:0000256" key="5">
    <source>
        <dbReference type="PROSITE-ProRule" id="PRU00125"/>
    </source>
</evidence>
<evidence type="ECO:0000256" key="6">
    <source>
        <dbReference type="SAM" id="MobiDB-lite"/>
    </source>
</evidence>
<protein>
    <submittedName>
        <fullName evidence="8">Transforming growth factor beta-1-induced transcript 1 protein</fullName>
    </submittedName>
</protein>
<feature type="region of interest" description="Disordered" evidence="6">
    <location>
        <begin position="62"/>
        <end position="566"/>
    </location>
</feature>
<feature type="compositionally biased region" description="Low complexity" evidence="6">
    <location>
        <begin position="201"/>
        <end position="218"/>
    </location>
</feature>
<dbReference type="PANTHER" id="PTHR24212:SF8">
    <property type="entry name" value="LIM ZINC FINGER DOMAIN CONTAINING PROTEIN"/>
    <property type="match status" value="1"/>
</dbReference>
<comment type="caution">
    <text evidence="8">The sequence shown here is derived from an EMBL/GenBank/DDBJ whole genome shotgun (WGS) entry which is preliminary data.</text>
</comment>
<feature type="compositionally biased region" description="Low complexity" evidence="6">
    <location>
        <begin position="519"/>
        <end position="532"/>
    </location>
</feature>
<feature type="compositionally biased region" description="Basic and acidic residues" evidence="6">
    <location>
        <begin position="685"/>
        <end position="695"/>
    </location>
</feature>
<evidence type="ECO:0000256" key="3">
    <source>
        <dbReference type="ARBA" id="ARBA00022833"/>
    </source>
</evidence>
<feature type="compositionally biased region" description="Polar residues" evidence="6">
    <location>
        <begin position="425"/>
        <end position="436"/>
    </location>
</feature>
<dbReference type="InterPro" id="IPR001781">
    <property type="entry name" value="Znf_LIM"/>
</dbReference>
<feature type="compositionally biased region" description="Polar residues" evidence="6">
    <location>
        <begin position="337"/>
        <end position="360"/>
    </location>
</feature>
<feature type="compositionally biased region" description="Low complexity" evidence="6">
    <location>
        <begin position="832"/>
        <end position="844"/>
    </location>
</feature>
<dbReference type="PANTHER" id="PTHR24212">
    <property type="entry name" value="ZYXIN/TRIP6"/>
    <property type="match status" value="1"/>
</dbReference>
<feature type="compositionally biased region" description="Basic residues" evidence="6">
    <location>
        <begin position="873"/>
        <end position="882"/>
    </location>
</feature>
<keyword evidence="9" id="KW-1185">Reference proteome</keyword>
<dbReference type="Proteomes" id="UP001610728">
    <property type="component" value="Unassembled WGS sequence"/>
</dbReference>
<feature type="compositionally biased region" description="Low complexity" evidence="6">
    <location>
        <begin position="922"/>
        <end position="941"/>
    </location>
</feature>
<feature type="compositionally biased region" description="Polar residues" evidence="6">
    <location>
        <begin position="87"/>
        <end position="123"/>
    </location>
</feature>
<dbReference type="CDD" id="cd09397">
    <property type="entry name" value="LIM1_UF1"/>
    <property type="match status" value="1"/>
</dbReference>
<reference evidence="8 9" key="1">
    <citation type="submission" date="2020-05" db="EMBL/GenBank/DDBJ databases">
        <title>Ceratocystis lukuohia genome.</title>
        <authorList>
            <person name="Harrington T.C."/>
            <person name="Kim K."/>
            <person name="Mayers C.G."/>
        </authorList>
    </citation>
    <scope>NUCLEOTIDE SEQUENCE [LARGE SCALE GENOMIC DNA]</scope>
    <source>
        <strain evidence="8 9">C4212</strain>
    </source>
</reference>
<feature type="region of interest" description="Disordered" evidence="6">
    <location>
        <begin position="685"/>
        <end position="892"/>
    </location>
</feature>
<feature type="compositionally biased region" description="Gly residues" evidence="6">
    <location>
        <begin position="717"/>
        <end position="730"/>
    </location>
</feature>
<evidence type="ECO:0000259" key="7">
    <source>
        <dbReference type="PROSITE" id="PS50023"/>
    </source>
</evidence>
<keyword evidence="3 5" id="KW-0862">Zinc</keyword>
<feature type="compositionally biased region" description="Polar residues" evidence="6">
    <location>
        <begin position="449"/>
        <end position="459"/>
    </location>
</feature>
<dbReference type="PROSITE" id="PS00478">
    <property type="entry name" value="LIM_DOMAIN_1"/>
    <property type="match status" value="1"/>
</dbReference>
<feature type="compositionally biased region" description="Low complexity" evidence="6">
    <location>
        <begin position="550"/>
        <end position="564"/>
    </location>
</feature>
<evidence type="ECO:0000313" key="8">
    <source>
        <dbReference type="EMBL" id="KAL2887523.1"/>
    </source>
</evidence>
<keyword evidence="1 5" id="KW-0479">Metal-binding</keyword>
<evidence type="ECO:0000256" key="1">
    <source>
        <dbReference type="ARBA" id="ARBA00022723"/>
    </source>
</evidence>
<keyword evidence="2" id="KW-0677">Repeat</keyword>
<feature type="compositionally biased region" description="Low complexity" evidence="6">
    <location>
        <begin position="793"/>
        <end position="814"/>
    </location>
</feature>
<feature type="compositionally biased region" description="Low complexity" evidence="6">
    <location>
        <begin position="772"/>
        <end position="784"/>
    </location>
</feature>
<feature type="domain" description="LIM zinc-binding" evidence="7">
    <location>
        <begin position="565"/>
        <end position="627"/>
    </location>
</feature>
<feature type="compositionally biased region" description="Low complexity" evidence="6">
    <location>
        <begin position="883"/>
        <end position="892"/>
    </location>
</feature>
<evidence type="ECO:0000256" key="4">
    <source>
        <dbReference type="ARBA" id="ARBA00023038"/>
    </source>
</evidence>
<organism evidence="8 9">
    <name type="scientific">Ceratocystis lukuohia</name>
    <dbReference type="NCBI Taxonomy" id="2019550"/>
    <lineage>
        <taxon>Eukaryota</taxon>
        <taxon>Fungi</taxon>
        <taxon>Dikarya</taxon>
        <taxon>Ascomycota</taxon>
        <taxon>Pezizomycotina</taxon>
        <taxon>Sordariomycetes</taxon>
        <taxon>Hypocreomycetidae</taxon>
        <taxon>Microascales</taxon>
        <taxon>Ceratocystidaceae</taxon>
        <taxon>Ceratocystis</taxon>
    </lineage>
</organism>
<feature type="compositionally biased region" description="Basic and acidic residues" evidence="6">
    <location>
        <begin position="373"/>
        <end position="382"/>
    </location>
</feature>
<feature type="domain" description="LIM zinc-binding" evidence="7">
    <location>
        <begin position="628"/>
        <end position="687"/>
    </location>
</feature>
<accession>A0ABR4MGV2</accession>
<dbReference type="SUPFAM" id="SSF57716">
    <property type="entry name" value="Glucocorticoid receptor-like (DNA-binding domain)"/>
    <property type="match status" value="1"/>
</dbReference>
<keyword evidence="4 5" id="KW-0440">LIM domain</keyword>
<feature type="compositionally biased region" description="Polar residues" evidence="6">
    <location>
        <begin position="755"/>
        <end position="766"/>
    </location>
</feature>
<feature type="compositionally biased region" description="Pro residues" evidence="6">
    <location>
        <begin position="845"/>
        <end position="860"/>
    </location>
</feature>
<gene>
    <name evidence="8" type="ORF">HOO65_050644</name>
</gene>
<dbReference type="CDD" id="cd08368">
    <property type="entry name" value="LIM"/>
    <property type="match status" value="1"/>
</dbReference>
<feature type="compositionally biased region" description="Polar residues" evidence="6">
    <location>
        <begin position="387"/>
        <end position="403"/>
    </location>
</feature>